<keyword evidence="3" id="KW-1185">Reference proteome</keyword>
<feature type="compositionally biased region" description="Polar residues" evidence="1">
    <location>
        <begin position="61"/>
        <end position="78"/>
    </location>
</feature>
<feature type="compositionally biased region" description="Low complexity" evidence="1">
    <location>
        <begin position="23"/>
        <end position="33"/>
    </location>
</feature>
<reference evidence="2" key="1">
    <citation type="journal article" date="2020" name="Nat. Commun.">
        <title>Large-scale genome sequencing of mycorrhizal fungi provides insights into the early evolution of symbiotic traits.</title>
        <authorList>
            <person name="Miyauchi S."/>
            <person name="Kiss E."/>
            <person name="Kuo A."/>
            <person name="Drula E."/>
            <person name="Kohler A."/>
            <person name="Sanchez-Garcia M."/>
            <person name="Morin E."/>
            <person name="Andreopoulos B."/>
            <person name="Barry K.W."/>
            <person name="Bonito G."/>
            <person name="Buee M."/>
            <person name="Carver A."/>
            <person name="Chen C."/>
            <person name="Cichocki N."/>
            <person name="Clum A."/>
            <person name="Culley D."/>
            <person name="Crous P.W."/>
            <person name="Fauchery L."/>
            <person name="Girlanda M."/>
            <person name="Hayes R.D."/>
            <person name="Keri Z."/>
            <person name="LaButti K."/>
            <person name="Lipzen A."/>
            <person name="Lombard V."/>
            <person name="Magnuson J."/>
            <person name="Maillard F."/>
            <person name="Murat C."/>
            <person name="Nolan M."/>
            <person name="Ohm R.A."/>
            <person name="Pangilinan J."/>
            <person name="Pereira M.F."/>
            <person name="Perotto S."/>
            <person name="Peter M."/>
            <person name="Pfister S."/>
            <person name="Riley R."/>
            <person name="Sitrit Y."/>
            <person name="Stielow J.B."/>
            <person name="Szollosi G."/>
            <person name="Zifcakova L."/>
            <person name="Stursova M."/>
            <person name="Spatafora J.W."/>
            <person name="Tedersoo L."/>
            <person name="Vaario L.M."/>
            <person name="Yamada A."/>
            <person name="Yan M."/>
            <person name="Wang P."/>
            <person name="Xu J."/>
            <person name="Bruns T."/>
            <person name="Baldrian P."/>
            <person name="Vilgalys R."/>
            <person name="Dunand C."/>
            <person name="Henrissat B."/>
            <person name="Grigoriev I.V."/>
            <person name="Hibbett D."/>
            <person name="Nagy L.G."/>
            <person name="Martin F.M."/>
        </authorList>
    </citation>
    <scope>NUCLEOTIDE SEQUENCE</scope>
    <source>
        <strain evidence="2">UP504</strain>
    </source>
</reference>
<evidence type="ECO:0000313" key="3">
    <source>
        <dbReference type="Proteomes" id="UP000886523"/>
    </source>
</evidence>
<comment type="caution">
    <text evidence="2">The sequence shown here is derived from an EMBL/GenBank/DDBJ whole genome shotgun (WGS) entry which is preliminary data.</text>
</comment>
<dbReference type="EMBL" id="MU128990">
    <property type="protein sequence ID" value="KAF9512219.1"/>
    <property type="molecule type" value="Genomic_DNA"/>
</dbReference>
<feature type="compositionally biased region" description="Polar residues" evidence="1">
    <location>
        <begin position="1"/>
        <end position="11"/>
    </location>
</feature>
<feature type="compositionally biased region" description="Low complexity" evidence="1">
    <location>
        <begin position="50"/>
        <end position="60"/>
    </location>
</feature>
<protein>
    <submittedName>
        <fullName evidence="2">Uncharacterized protein</fullName>
    </submittedName>
</protein>
<dbReference type="AlphaFoldDB" id="A0A9P6AUZ9"/>
<evidence type="ECO:0000256" key="1">
    <source>
        <dbReference type="SAM" id="MobiDB-lite"/>
    </source>
</evidence>
<feature type="compositionally biased region" description="Polar residues" evidence="1">
    <location>
        <begin position="92"/>
        <end position="108"/>
    </location>
</feature>
<name>A0A9P6AUZ9_9AGAM</name>
<sequence>MKVSGLQSPVPSKNPLGLRATASDNDGSSSNGGHTRPMDDRFSGGRCFPSRSASNMSSASTRLDTSGQFASTTPSSHTPKGHNPSDDIYDASDTSPEQCDPSSGTERMSSLMLPFNPIASPRVPSAPQPCQTPWAGATPDHMAQFVGQTEMYRITRNPSLTP</sequence>
<evidence type="ECO:0000313" key="2">
    <source>
        <dbReference type="EMBL" id="KAF9512219.1"/>
    </source>
</evidence>
<organism evidence="2 3">
    <name type="scientific">Hydnum rufescens UP504</name>
    <dbReference type="NCBI Taxonomy" id="1448309"/>
    <lineage>
        <taxon>Eukaryota</taxon>
        <taxon>Fungi</taxon>
        <taxon>Dikarya</taxon>
        <taxon>Basidiomycota</taxon>
        <taxon>Agaricomycotina</taxon>
        <taxon>Agaricomycetes</taxon>
        <taxon>Cantharellales</taxon>
        <taxon>Hydnaceae</taxon>
        <taxon>Hydnum</taxon>
    </lineage>
</organism>
<feature type="region of interest" description="Disordered" evidence="1">
    <location>
        <begin position="1"/>
        <end position="136"/>
    </location>
</feature>
<gene>
    <name evidence="2" type="ORF">BS47DRAFT_1102442</name>
</gene>
<proteinExistence type="predicted"/>
<accession>A0A9P6AUZ9</accession>
<dbReference type="Proteomes" id="UP000886523">
    <property type="component" value="Unassembled WGS sequence"/>
</dbReference>